<dbReference type="AlphaFoldDB" id="B2VCX5"/>
<dbReference type="Proteomes" id="UP000001726">
    <property type="component" value="Chromosome"/>
</dbReference>
<dbReference type="HOGENOM" id="CLU_153102_0_0_6"/>
<name>B2VCX5_ERWT9</name>
<sequence>MIATLPLHHSSDSLEIRHLNKNGALRHQLFIITMKSDVDKAQYTVKPFAELMVFNNCLRFVVQPEKQYPEVVNVEEEVFSEIERSLTMFLKKIYSIDVSLVRNNPSAERRVANQWHLR</sequence>
<reference evidence="1 2" key="1">
    <citation type="journal article" date="2008" name="Environ. Microbiol.">
        <title>The genome of Erwinia tasmaniensis strain Et1/99, a non-pathogenic bacterium in the genus Erwinia.</title>
        <authorList>
            <person name="Kube M."/>
            <person name="Migdoll A.M."/>
            <person name="Mueller I."/>
            <person name="Kuhl H."/>
            <person name="Beck A."/>
            <person name="Reinhardt R."/>
            <person name="Geider K."/>
        </authorList>
    </citation>
    <scope>NUCLEOTIDE SEQUENCE [LARGE SCALE GENOMIC DNA]</scope>
    <source>
        <strain evidence="2">DSM 17950 / CFBP 7177 / CIP 109463 / NCPPB 4357 / Et1/99</strain>
    </source>
</reference>
<evidence type="ECO:0000313" key="2">
    <source>
        <dbReference type="Proteomes" id="UP000001726"/>
    </source>
</evidence>
<organism evidence="1 2">
    <name type="scientific">Erwinia tasmaniensis (strain DSM 17950 / CFBP 7177 / CIP 109463 / NCPPB 4357 / Et1/99)</name>
    <dbReference type="NCBI Taxonomy" id="465817"/>
    <lineage>
        <taxon>Bacteria</taxon>
        <taxon>Pseudomonadati</taxon>
        <taxon>Pseudomonadota</taxon>
        <taxon>Gammaproteobacteria</taxon>
        <taxon>Enterobacterales</taxon>
        <taxon>Erwiniaceae</taxon>
        <taxon>Erwinia</taxon>
    </lineage>
</organism>
<dbReference type="EMBL" id="CU468135">
    <property type="protein sequence ID" value="CAO97997.1"/>
    <property type="molecule type" value="Genomic_DNA"/>
</dbReference>
<keyword evidence="2" id="KW-1185">Reference proteome</keyword>
<accession>B2VCX5</accession>
<proteinExistence type="predicted"/>
<gene>
    <name evidence="1" type="ordered locus">ETA_29510</name>
</gene>
<dbReference type="eggNOG" id="ENOG5031QUT">
    <property type="taxonomic scope" value="Bacteria"/>
</dbReference>
<dbReference type="KEGG" id="eta:ETA_29510"/>
<evidence type="ECO:0000313" key="1">
    <source>
        <dbReference type="EMBL" id="CAO97997.1"/>
    </source>
</evidence>
<protein>
    <submittedName>
        <fullName evidence="1">Uncharacterized protein</fullName>
    </submittedName>
</protein>